<protein>
    <submittedName>
        <fullName evidence="1">Uncharacterized protein</fullName>
    </submittedName>
</protein>
<keyword evidence="2" id="KW-1185">Reference proteome</keyword>
<evidence type="ECO:0000313" key="1">
    <source>
        <dbReference type="EMBL" id="KAJ4442795.1"/>
    </source>
</evidence>
<name>A0ABQ8T8F5_PERAM</name>
<gene>
    <name evidence="1" type="ORF">ANN_04388</name>
</gene>
<dbReference type="Proteomes" id="UP001148838">
    <property type="component" value="Unassembled WGS sequence"/>
</dbReference>
<reference evidence="1 2" key="1">
    <citation type="journal article" date="2022" name="Allergy">
        <title>Genome assembly and annotation of Periplaneta americana reveal a comprehensive cockroach allergen profile.</title>
        <authorList>
            <person name="Wang L."/>
            <person name="Xiong Q."/>
            <person name="Saelim N."/>
            <person name="Wang L."/>
            <person name="Nong W."/>
            <person name="Wan A.T."/>
            <person name="Shi M."/>
            <person name="Liu X."/>
            <person name="Cao Q."/>
            <person name="Hui J.H.L."/>
            <person name="Sookrung N."/>
            <person name="Leung T.F."/>
            <person name="Tungtrongchitr A."/>
            <person name="Tsui S.K.W."/>
        </authorList>
    </citation>
    <scope>NUCLEOTIDE SEQUENCE [LARGE SCALE GENOMIC DNA]</scope>
    <source>
        <strain evidence="1">PWHHKU_190912</strain>
    </source>
</reference>
<dbReference type="EMBL" id="JAJSOF020000013">
    <property type="protein sequence ID" value="KAJ4442795.1"/>
    <property type="molecule type" value="Genomic_DNA"/>
</dbReference>
<evidence type="ECO:0000313" key="2">
    <source>
        <dbReference type="Proteomes" id="UP001148838"/>
    </source>
</evidence>
<sequence>MNHSKSFQPKQLRPAYEDIFLVTKVKKADLDPQYRELYQSLKATGVTLSAKALACRSGVAFGRGSIPAMAD</sequence>
<comment type="caution">
    <text evidence="1">The sequence shown here is derived from an EMBL/GenBank/DDBJ whole genome shotgun (WGS) entry which is preliminary data.</text>
</comment>
<proteinExistence type="predicted"/>
<organism evidence="1 2">
    <name type="scientific">Periplaneta americana</name>
    <name type="common">American cockroach</name>
    <name type="synonym">Blatta americana</name>
    <dbReference type="NCBI Taxonomy" id="6978"/>
    <lineage>
        <taxon>Eukaryota</taxon>
        <taxon>Metazoa</taxon>
        <taxon>Ecdysozoa</taxon>
        <taxon>Arthropoda</taxon>
        <taxon>Hexapoda</taxon>
        <taxon>Insecta</taxon>
        <taxon>Pterygota</taxon>
        <taxon>Neoptera</taxon>
        <taxon>Polyneoptera</taxon>
        <taxon>Dictyoptera</taxon>
        <taxon>Blattodea</taxon>
        <taxon>Blattoidea</taxon>
        <taxon>Blattidae</taxon>
        <taxon>Blattinae</taxon>
        <taxon>Periplaneta</taxon>
    </lineage>
</organism>
<accession>A0ABQ8T8F5</accession>